<dbReference type="GO" id="GO:0006120">
    <property type="term" value="P:mitochondrial electron transport, NADH to ubiquinone"/>
    <property type="evidence" value="ECO:0007669"/>
    <property type="project" value="InterPro"/>
</dbReference>
<keyword evidence="9 18" id="KW-0999">Mitochondrion inner membrane</keyword>
<dbReference type="AlphaFoldDB" id="A0A343C476"/>
<dbReference type="PANTHER" id="PTHR46552:SF1">
    <property type="entry name" value="NADH-UBIQUINONE OXIDOREDUCTASE CHAIN 2"/>
    <property type="match status" value="1"/>
</dbReference>
<evidence type="ECO:0000256" key="9">
    <source>
        <dbReference type="ARBA" id="ARBA00022792"/>
    </source>
</evidence>
<evidence type="ECO:0000256" key="12">
    <source>
        <dbReference type="ARBA" id="ARBA00022989"/>
    </source>
</evidence>
<comment type="function">
    <text evidence="1">Core subunit of the mitochondrial membrane respiratory chain NADH dehydrogenase (Complex I) that is believed to belong to the minimal assembly required for catalysis. Complex I functions in the transfer of electrons from NADH to the respiratory chain. The immediate electron acceptor for the enzyme is believed to be ubiquinone.</text>
</comment>
<keyword evidence="7 18" id="KW-0679">Respiratory chain</keyword>
<keyword evidence="15 18" id="KW-0496">Mitochondrion</keyword>
<evidence type="ECO:0000256" key="10">
    <source>
        <dbReference type="ARBA" id="ARBA00022967"/>
    </source>
</evidence>
<organism evidence="20">
    <name type="scientific">Trigonopterus sp. 6 AH-2016</name>
    <dbReference type="NCBI Taxonomy" id="1903840"/>
    <lineage>
        <taxon>Eukaryota</taxon>
        <taxon>Metazoa</taxon>
        <taxon>Ecdysozoa</taxon>
        <taxon>Arthropoda</taxon>
        <taxon>Hexapoda</taxon>
        <taxon>Insecta</taxon>
        <taxon>Pterygota</taxon>
        <taxon>Neoptera</taxon>
        <taxon>Endopterygota</taxon>
        <taxon>Coleoptera</taxon>
        <taxon>Polyphaga</taxon>
        <taxon>Cucujiformia</taxon>
        <taxon>Curculionidae</taxon>
        <taxon>Cryptorhynchinae</taxon>
        <taxon>Trigonopterus</taxon>
    </lineage>
</organism>
<dbReference type="InterPro" id="IPR001750">
    <property type="entry name" value="ND/Mrp_TM"/>
</dbReference>
<accession>A0A343C476</accession>
<evidence type="ECO:0000256" key="8">
    <source>
        <dbReference type="ARBA" id="ARBA00022692"/>
    </source>
</evidence>
<evidence type="ECO:0000256" key="5">
    <source>
        <dbReference type="ARBA" id="ARBA00021008"/>
    </source>
</evidence>
<comment type="function">
    <text evidence="18">Core subunit of the mitochondrial membrane respiratory chain NADH dehydrogenase (Complex I) which catalyzes electron transfer from NADH through the respiratory chain, using ubiquinone as an electron acceptor. Essential for the catalytic activity and assembly of complex I.</text>
</comment>
<evidence type="ECO:0000256" key="16">
    <source>
        <dbReference type="ARBA" id="ARBA00023136"/>
    </source>
</evidence>
<dbReference type="InterPro" id="IPR003917">
    <property type="entry name" value="NADH_UbQ_OxRdtase_chain2"/>
</dbReference>
<feature type="transmembrane region" description="Helical" evidence="18">
    <location>
        <begin position="103"/>
        <end position="125"/>
    </location>
</feature>
<dbReference type="GO" id="GO:0008137">
    <property type="term" value="F:NADH dehydrogenase (ubiquinone) activity"/>
    <property type="evidence" value="ECO:0007669"/>
    <property type="project" value="UniProtKB-EC"/>
</dbReference>
<feature type="transmembrane region" description="Helical" evidence="18">
    <location>
        <begin position="267"/>
        <end position="288"/>
    </location>
</feature>
<evidence type="ECO:0000313" key="20">
    <source>
        <dbReference type="EMBL" id="ARH54819.1"/>
    </source>
</evidence>
<feature type="transmembrane region" description="Helical" evidence="18">
    <location>
        <begin position="309"/>
        <end position="331"/>
    </location>
</feature>
<evidence type="ECO:0000256" key="1">
    <source>
        <dbReference type="ARBA" id="ARBA00003257"/>
    </source>
</evidence>
<name>A0A343C476_9CUCU</name>
<evidence type="ECO:0000256" key="6">
    <source>
        <dbReference type="ARBA" id="ARBA00022448"/>
    </source>
</evidence>
<comment type="subcellular location">
    <subcellularLocation>
        <location evidence="2 18">Mitochondrion inner membrane</location>
        <topology evidence="2 18">Multi-pass membrane protein</topology>
    </subcellularLocation>
</comment>
<evidence type="ECO:0000256" key="15">
    <source>
        <dbReference type="ARBA" id="ARBA00023128"/>
    </source>
</evidence>
<feature type="transmembrane region" description="Helical" evidence="18">
    <location>
        <begin position="230"/>
        <end position="247"/>
    </location>
</feature>
<keyword evidence="8 18" id="KW-0812">Transmembrane</keyword>
<evidence type="ECO:0000256" key="2">
    <source>
        <dbReference type="ARBA" id="ARBA00004448"/>
    </source>
</evidence>
<dbReference type="EC" id="7.1.1.2" evidence="4 18"/>
<dbReference type="EMBL" id="KX087367">
    <property type="protein sequence ID" value="ARH54819.1"/>
    <property type="molecule type" value="Genomic_DNA"/>
</dbReference>
<evidence type="ECO:0000256" key="17">
    <source>
        <dbReference type="ARBA" id="ARBA00049551"/>
    </source>
</evidence>
<feature type="transmembrane region" description="Helical" evidence="18">
    <location>
        <begin position="53"/>
        <end position="71"/>
    </location>
</feature>
<comment type="catalytic activity">
    <reaction evidence="17 18">
        <text>a ubiquinone + NADH + 5 H(+)(in) = a ubiquinol + NAD(+) + 4 H(+)(out)</text>
        <dbReference type="Rhea" id="RHEA:29091"/>
        <dbReference type="Rhea" id="RHEA-COMP:9565"/>
        <dbReference type="Rhea" id="RHEA-COMP:9566"/>
        <dbReference type="ChEBI" id="CHEBI:15378"/>
        <dbReference type="ChEBI" id="CHEBI:16389"/>
        <dbReference type="ChEBI" id="CHEBI:17976"/>
        <dbReference type="ChEBI" id="CHEBI:57540"/>
        <dbReference type="ChEBI" id="CHEBI:57945"/>
        <dbReference type="EC" id="7.1.1.2"/>
    </reaction>
</comment>
<comment type="similarity">
    <text evidence="3 18">Belongs to the complex I subunit 2 family.</text>
</comment>
<evidence type="ECO:0000256" key="3">
    <source>
        <dbReference type="ARBA" id="ARBA00007012"/>
    </source>
</evidence>
<evidence type="ECO:0000256" key="18">
    <source>
        <dbReference type="RuleBase" id="RU003403"/>
    </source>
</evidence>
<keyword evidence="11 18" id="KW-0249">Electron transport</keyword>
<reference evidence="20" key="1">
    <citation type="submission" date="2016-04" db="EMBL/GenBank/DDBJ databases">
        <title>Mitochondria of beetle species.</title>
        <authorList>
            <person name="Hunter A."/>
            <person name="Moriniere J."/>
            <person name="Tang P."/>
            <person name="Linard B."/>
            <person name="Crampton-Platt A."/>
            <person name="Vogler A.P."/>
        </authorList>
    </citation>
    <scope>NUCLEOTIDE SEQUENCE</scope>
</reference>
<sequence length="332" mass="37930">MLFINLLVSSTLFSISAITWFSAWIGLEMNLLSMLPLMKTKNSNLAAEASIKYFIIQAMASATLLFSIILFSNLNLFNFLNSPSLTSVMVNLTLILKMGAAPLHFWLPEVVSGLGWGPIFTLLTWQKIAPMILLSYSMKMILFMSIIIILSSLVSGIQGLNQTCLRKIMAYSSINHMSWMMCALMGSFNLWFYYFVIYSITNLNILLMLNKFRLFHFNQFSKMFAYNKKLKGFFMLNFISLGGLPPFSGFLPKWMTINLIIGMNYQILGLILTSLTLLSLFFYCRLMFSSLTLNTSESLTLAQINKLSIFFFLSNLFTLSMLPLCFIIAWFY</sequence>
<feature type="transmembrane region" description="Helical" evidence="18">
    <location>
        <begin position="192"/>
        <end position="209"/>
    </location>
</feature>
<dbReference type="InterPro" id="IPR050175">
    <property type="entry name" value="Complex_I_Subunit_2"/>
</dbReference>
<feature type="transmembrane region" description="Helical" evidence="18">
    <location>
        <begin position="131"/>
        <end position="156"/>
    </location>
</feature>
<evidence type="ECO:0000256" key="14">
    <source>
        <dbReference type="ARBA" id="ARBA00023075"/>
    </source>
</evidence>
<keyword evidence="10 18" id="KW-1278">Translocase</keyword>
<geneLocation type="mitochondrion" evidence="20"/>
<dbReference type="PRINTS" id="PR01436">
    <property type="entry name" value="NADHDHGNASE2"/>
</dbReference>
<keyword evidence="12 18" id="KW-1133">Transmembrane helix</keyword>
<evidence type="ECO:0000259" key="19">
    <source>
        <dbReference type="Pfam" id="PF00361"/>
    </source>
</evidence>
<feature type="transmembrane region" description="Helical" evidence="18">
    <location>
        <begin position="12"/>
        <end position="32"/>
    </location>
</feature>
<evidence type="ECO:0000256" key="11">
    <source>
        <dbReference type="ARBA" id="ARBA00022982"/>
    </source>
</evidence>
<dbReference type="GO" id="GO:0005743">
    <property type="term" value="C:mitochondrial inner membrane"/>
    <property type="evidence" value="ECO:0007669"/>
    <property type="project" value="UniProtKB-SubCell"/>
</dbReference>
<dbReference type="Pfam" id="PF00361">
    <property type="entry name" value="Proton_antipo_M"/>
    <property type="match status" value="1"/>
</dbReference>
<gene>
    <name evidence="20" type="primary">nad2</name>
</gene>
<keyword evidence="16 18" id="KW-0472">Membrane</keyword>
<keyword evidence="13 18" id="KW-0520">NAD</keyword>
<dbReference type="PANTHER" id="PTHR46552">
    <property type="entry name" value="NADH-UBIQUINONE OXIDOREDUCTASE CHAIN 2"/>
    <property type="match status" value="1"/>
</dbReference>
<proteinExistence type="inferred from homology"/>
<evidence type="ECO:0000256" key="13">
    <source>
        <dbReference type="ARBA" id="ARBA00023027"/>
    </source>
</evidence>
<feature type="domain" description="NADH:quinone oxidoreductase/Mrp antiporter transmembrane" evidence="19">
    <location>
        <begin position="19"/>
        <end position="277"/>
    </location>
</feature>
<protein>
    <recommendedName>
        <fullName evidence="5 18">NADH-ubiquinone oxidoreductase chain 2</fullName>
        <ecNumber evidence="4 18">7.1.1.2</ecNumber>
    </recommendedName>
</protein>
<evidence type="ECO:0000256" key="7">
    <source>
        <dbReference type="ARBA" id="ARBA00022660"/>
    </source>
</evidence>
<keyword evidence="6" id="KW-0813">Transport</keyword>
<keyword evidence="14 18" id="KW-0830">Ubiquinone</keyword>
<evidence type="ECO:0000256" key="4">
    <source>
        <dbReference type="ARBA" id="ARBA00012944"/>
    </source>
</evidence>